<gene>
    <name evidence="9 10" type="primary">LOC101237090</name>
</gene>
<dbReference type="PANTHER" id="PTHR12906:SF0">
    <property type="entry name" value="GEL COMPLEX SUBUNIT OPTI"/>
    <property type="match status" value="1"/>
</dbReference>
<keyword evidence="4" id="KW-0256">Endoplasmic reticulum</keyword>
<evidence type="ECO:0000256" key="4">
    <source>
        <dbReference type="ARBA" id="ARBA00022824"/>
    </source>
</evidence>
<feature type="transmembrane region" description="Helical" evidence="7">
    <location>
        <begin position="104"/>
        <end position="123"/>
    </location>
</feature>
<evidence type="ECO:0000313" key="10">
    <source>
        <dbReference type="RefSeq" id="XP_065676638.1"/>
    </source>
</evidence>
<dbReference type="RefSeq" id="XP_065676638.1">
    <property type="nucleotide sequence ID" value="XM_065820566.1"/>
</dbReference>
<proteinExistence type="inferred from homology"/>
<feature type="transmembrane region" description="Helical" evidence="7">
    <location>
        <begin position="55"/>
        <end position="83"/>
    </location>
</feature>
<evidence type="ECO:0000313" key="9">
    <source>
        <dbReference type="RefSeq" id="XP_065676637.1"/>
    </source>
</evidence>
<protein>
    <submittedName>
        <fullName evidence="9 10">GEL complex subunit OPTI isoform X2</fullName>
    </submittedName>
</protein>
<keyword evidence="6 7" id="KW-0472">Membrane</keyword>
<dbReference type="InterPro" id="IPR029008">
    <property type="entry name" value="EMC6-like"/>
</dbReference>
<accession>A0ABM4DPX2</accession>
<evidence type="ECO:0000256" key="5">
    <source>
        <dbReference type="ARBA" id="ARBA00022989"/>
    </source>
</evidence>
<comment type="subcellular location">
    <subcellularLocation>
        <location evidence="1">Endoplasmic reticulum membrane</location>
        <topology evidence="1">Multi-pass membrane protein</topology>
    </subcellularLocation>
</comment>
<keyword evidence="3 7" id="KW-0812">Transmembrane</keyword>
<dbReference type="RefSeq" id="XP_065676637.1">
    <property type="nucleotide sequence ID" value="XM_065820565.1"/>
</dbReference>
<dbReference type="Pfam" id="PF07019">
    <property type="entry name" value="EMC6"/>
    <property type="match status" value="1"/>
</dbReference>
<evidence type="ECO:0000256" key="1">
    <source>
        <dbReference type="ARBA" id="ARBA00004477"/>
    </source>
</evidence>
<evidence type="ECO:0000256" key="2">
    <source>
        <dbReference type="ARBA" id="ARBA00009436"/>
    </source>
</evidence>
<dbReference type="PANTHER" id="PTHR12906">
    <property type="entry name" value="PROTEIN C20ORF24 RAB5-INTERACTING PROTEIN"/>
    <property type="match status" value="1"/>
</dbReference>
<reference evidence="9 10" key="1">
    <citation type="submission" date="2025-05" db="UniProtKB">
        <authorList>
            <consortium name="RefSeq"/>
        </authorList>
    </citation>
    <scope>IDENTIFICATION</scope>
</reference>
<sequence length="128" mass="14638">MVQKKTVYSKKETSFGRCVSVFKKSLSFNAVWQEKDDLLDVIYWMRQLFALLNGIIWGIIPFQGIIGIAGFLAINCAIVYIYVSKFQKVDEDDYGGIQELLKEGLFNAFAVFLVCWIMAYTGMHSTKL</sequence>
<dbReference type="GeneID" id="101237090"/>
<evidence type="ECO:0000256" key="7">
    <source>
        <dbReference type="SAM" id="Phobius"/>
    </source>
</evidence>
<dbReference type="Proteomes" id="UP001652625">
    <property type="component" value="Chromosome 15"/>
</dbReference>
<keyword evidence="5 7" id="KW-1133">Transmembrane helix</keyword>
<evidence type="ECO:0000313" key="8">
    <source>
        <dbReference type="Proteomes" id="UP001652625"/>
    </source>
</evidence>
<evidence type="ECO:0000256" key="3">
    <source>
        <dbReference type="ARBA" id="ARBA00022692"/>
    </source>
</evidence>
<dbReference type="InterPro" id="IPR010742">
    <property type="entry name" value="RCAF1"/>
</dbReference>
<name>A0ABM4DPX2_HYDVU</name>
<comment type="similarity">
    <text evidence="2">Belongs to the EMC6 family.</text>
</comment>
<organism evidence="8 9">
    <name type="scientific">Hydra vulgaris</name>
    <name type="common">Hydra</name>
    <name type="synonym">Hydra attenuata</name>
    <dbReference type="NCBI Taxonomy" id="6087"/>
    <lineage>
        <taxon>Eukaryota</taxon>
        <taxon>Metazoa</taxon>
        <taxon>Cnidaria</taxon>
        <taxon>Hydrozoa</taxon>
        <taxon>Hydroidolina</taxon>
        <taxon>Anthoathecata</taxon>
        <taxon>Aplanulata</taxon>
        <taxon>Hydridae</taxon>
        <taxon>Hydra</taxon>
    </lineage>
</organism>
<evidence type="ECO:0000256" key="6">
    <source>
        <dbReference type="ARBA" id="ARBA00023136"/>
    </source>
</evidence>
<keyword evidence="8" id="KW-1185">Reference proteome</keyword>